<feature type="region of interest" description="Disordered" evidence="10">
    <location>
        <begin position="1"/>
        <end position="33"/>
    </location>
</feature>
<organism evidence="12 13">
    <name type="scientific">Tilletiaria anomala (strain ATCC 24038 / CBS 436.72 / UBC 951)</name>
    <dbReference type="NCBI Taxonomy" id="1037660"/>
    <lineage>
        <taxon>Eukaryota</taxon>
        <taxon>Fungi</taxon>
        <taxon>Dikarya</taxon>
        <taxon>Basidiomycota</taxon>
        <taxon>Ustilaginomycotina</taxon>
        <taxon>Exobasidiomycetes</taxon>
        <taxon>Georgefischeriales</taxon>
        <taxon>Tilletiariaceae</taxon>
        <taxon>Tilletiaria</taxon>
    </lineage>
</organism>
<keyword evidence="9" id="KW-0175">Coiled coil</keyword>
<accession>A0A066W8A3</accession>
<dbReference type="InterPro" id="IPR048682">
    <property type="entry name" value="COG4"/>
</dbReference>
<comment type="subcellular location">
    <subcellularLocation>
        <location evidence="1">Golgi apparatus membrane</location>
        <topology evidence="1">Peripheral membrane protein</topology>
    </subcellularLocation>
</comment>
<dbReference type="PANTHER" id="PTHR24016">
    <property type="entry name" value="CONSERVED OLIGOMERIC GOLGI COMPLEX SUBUNIT 4"/>
    <property type="match status" value="1"/>
</dbReference>
<gene>
    <name evidence="12" type="ORF">K437DRAFT_222162</name>
</gene>
<evidence type="ECO:0000256" key="1">
    <source>
        <dbReference type="ARBA" id="ARBA00004395"/>
    </source>
</evidence>
<protein>
    <recommendedName>
        <fullName evidence="3">Conserved oligomeric Golgi complex subunit 4</fullName>
    </recommendedName>
    <alternativeName>
        <fullName evidence="8">Component of oligomeric Golgi complex 4</fullName>
    </alternativeName>
</protein>
<dbReference type="EMBL" id="JMSN01000020">
    <property type="protein sequence ID" value="KDN49956.1"/>
    <property type="molecule type" value="Genomic_DNA"/>
</dbReference>
<dbReference type="Proteomes" id="UP000027361">
    <property type="component" value="Unassembled WGS sequence"/>
</dbReference>
<keyword evidence="4" id="KW-0813">Transport</keyword>
<reference evidence="12 13" key="1">
    <citation type="submission" date="2014-05" db="EMBL/GenBank/DDBJ databases">
        <title>Draft genome sequence of a rare smut relative, Tilletiaria anomala UBC 951.</title>
        <authorList>
            <consortium name="DOE Joint Genome Institute"/>
            <person name="Toome M."/>
            <person name="Kuo A."/>
            <person name="Henrissat B."/>
            <person name="Lipzen A."/>
            <person name="Tritt A."/>
            <person name="Yoshinaga Y."/>
            <person name="Zane M."/>
            <person name="Barry K."/>
            <person name="Grigoriev I.V."/>
            <person name="Spatafora J.W."/>
            <person name="Aimea M.C."/>
        </authorList>
    </citation>
    <scope>NUCLEOTIDE SEQUENCE [LARGE SCALE GENOMIC DNA]</scope>
    <source>
        <strain evidence="12 13">UBC 951</strain>
    </source>
</reference>
<dbReference type="FunCoup" id="A0A066W8A3">
    <property type="interactions" value="486"/>
</dbReference>
<evidence type="ECO:0000256" key="3">
    <source>
        <dbReference type="ARBA" id="ARBA00020975"/>
    </source>
</evidence>
<dbReference type="InParanoid" id="A0A066W8A3"/>
<sequence>MTVQAVANGVSEHPVPNGHTTSHARSSRASADIPPLPDLAQLITVSDVRTALTQLSIRSSALNKAIKSNIERSAETIDEAQEGIRALAPQLDLIHDEASILNTRLEATAETARKVSRRIRSLDEEKRRLKIATQWALNTSELKRALIDLSAAIDDADWDSAMRHCSKALSIPDEVVNSRFAASVVPTTELPDDPATTLLKLRTRLLHIFVRAFRRATADKQQADATRFFKLFPQVGWHEEGLRVYSDFANELVQDFGRGLTDSLATGQGAGSSAPFFYSILLTRLFEHMALLVDRHQPLVDKHYGAGSFAAGVMGGLQNECDRLGCKVLRTWKEERKLRRRMDSSRVYRSTFLESLGSSVNLRSGVAIPGRTGTPAGGASAAKAGTAALGLEEDGSDRREVDQTLSEAAAIGATWATYKRFLNGRLRGETKSPPAHDQASDDEDGTGVKDFRKPVATPRTANFQKTNGADAGEQATDVTAATLAVPPIADMSTLGKEVKDMLHEEYVLLETWHLRSSLERAHRIDTSDPSARPLTSSILDDAFFVIRAVLARTLSTSDVDTADAMVTHIKKAIEDDFLQVIHRRLENSYRSASINMAVDGPRKETATREMRTSFVTYLNVLSTSASYAERIVRDLGSEGSLLQLYDEGELPDVSLILRTFGGVSARLRTALRTQLDQLFAQLTRPRLRLVLTEAYGDMSYVLQDDSYAEAEASDQVRRRFIQGWDQVLAIYKDLFEDSNYDLYHSLAIDAIVRPWEKLIIGMRFTELGALRFDKDLRSITAHIAGQTSLGVREKFLRLQQMSFILQLDPSEEDESAYETAAASGMSWRLSASEVQIIRGLRLSG</sequence>
<dbReference type="Pfam" id="PF20662">
    <property type="entry name" value="COG4_C"/>
    <property type="match status" value="1"/>
</dbReference>
<comment type="similarity">
    <text evidence="2">Belongs to the COG4 family.</text>
</comment>
<keyword evidence="5" id="KW-0653">Protein transport</keyword>
<evidence type="ECO:0000256" key="6">
    <source>
        <dbReference type="ARBA" id="ARBA00023034"/>
    </source>
</evidence>
<keyword evidence="13" id="KW-1185">Reference proteome</keyword>
<dbReference type="AlphaFoldDB" id="A0A066W8A3"/>
<dbReference type="GO" id="GO:0015031">
    <property type="term" value="P:protein transport"/>
    <property type="evidence" value="ECO:0007669"/>
    <property type="project" value="UniProtKB-KW"/>
</dbReference>
<dbReference type="InterPro" id="IPR048684">
    <property type="entry name" value="COG4_C"/>
</dbReference>
<dbReference type="GeneID" id="25262368"/>
<dbReference type="OrthoDB" id="47059at2759"/>
<dbReference type="SMART" id="SM00762">
    <property type="entry name" value="Cog4"/>
    <property type="match status" value="1"/>
</dbReference>
<evidence type="ECO:0000256" key="2">
    <source>
        <dbReference type="ARBA" id="ARBA00009215"/>
    </source>
</evidence>
<evidence type="ECO:0000256" key="9">
    <source>
        <dbReference type="SAM" id="Coils"/>
    </source>
</evidence>
<evidence type="ECO:0000256" key="5">
    <source>
        <dbReference type="ARBA" id="ARBA00022927"/>
    </source>
</evidence>
<dbReference type="HOGENOM" id="CLU_014853_3_1_1"/>
<evidence type="ECO:0000256" key="4">
    <source>
        <dbReference type="ARBA" id="ARBA00022448"/>
    </source>
</evidence>
<feature type="coiled-coil region" evidence="9">
    <location>
        <begin position="105"/>
        <end position="132"/>
    </location>
</feature>
<feature type="domain" description="COG4 transport protein middle alpha-helical bundle" evidence="11">
    <location>
        <begin position="198"/>
        <end position="586"/>
    </location>
</feature>
<dbReference type="RefSeq" id="XP_013244470.1">
    <property type="nucleotide sequence ID" value="XM_013389016.1"/>
</dbReference>
<dbReference type="PANTHER" id="PTHR24016:SF0">
    <property type="entry name" value="CONSERVED OLIGOMERIC GOLGI COMPLEX SUBUNIT 4"/>
    <property type="match status" value="1"/>
</dbReference>
<dbReference type="Pfam" id="PF08318">
    <property type="entry name" value="COG4_m"/>
    <property type="match status" value="1"/>
</dbReference>
<comment type="caution">
    <text evidence="12">The sequence shown here is derived from an EMBL/GenBank/DDBJ whole genome shotgun (WGS) entry which is preliminary data.</text>
</comment>
<evidence type="ECO:0000256" key="10">
    <source>
        <dbReference type="SAM" id="MobiDB-lite"/>
    </source>
</evidence>
<dbReference type="Gene3D" id="1.20.58.1970">
    <property type="match status" value="1"/>
</dbReference>
<dbReference type="STRING" id="1037660.A0A066W8A3"/>
<evidence type="ECO:0000313" key="12">
    <source>
        <dbReference type="EMBL" id="KDN49956.1"/>
    </source>
</evidence>
<evidence type="ECO:0000256" key="7">
    <source>
        <dbReference type="ARBA" id="ARBA00023136"/>
    </source>
</evidence>
<evidence type="ECO:0000313" key="13">
    <source>
        <dbReference type="Proteomes" id="UP000027361"/>
    </source>
</evidence>
<dbReference type="Pfam" id="PF20663">
    <property type="entry name" value="COG4_N"/>
    <property type="match status" value="1"/>
</dbReference>
<feature type="compositionally biased region" description="Low complexity" evidence="10">
    <location>
        <begin position="19"/>
        <end position="31"/>
    </location>
</feature>
<dbReference type="GO" id="GO:0000139">
    <property type="term" value="C:Golgi membrane"/>
    <property type="evidence" value="ECO:0007669"/>
    <property type="project" value="UniProtKB-SubCell"/>
</dbReference>
<evidence type="ECO:0000256" key="8">
    <source>
        <dbReference type="ARBA" id="ARBA00031340"/>
    </source>
</evidence>
<feature type="region of interest" description="Disordered" evidence="10">
    <location>
        <begin position="426"/>
        <end position="474"/>
    </location>
</feature>
<keyword evidence="6" id="KW-0333">Golgi apparatus</keyword>
<keyword evidence="7" id="KW-0472">Membrane</keyword>
<dbReference type="InterPro" id="IPR048680">
    <property type="entry name" value="COG4_N"/>
</dbReference>
<name>A0A066W8A3_TILAU</name>
<proteinExistence type="inferred from homology"/>
<dbReference type="InterPro" id="IPR013167">
    <property type="entry name" value="COG4_M"/>
</dbReference>
<evidence type="ECO:0000259" key="11">
    <source>
        <dbReference type="SMART" id="SM00762"/>
    </source>
</evidence>
<dbReference type="OMA" id="RASECQQ"/>